<dbReference type="Proteomes" id="UP000271974">
    <property type="component" value="Unassembled WGS sequence"/>
</dbReference>
<dbReference type="OrthoDB" id="6287644at2759"/>
<reference evidence="2 3" key="1">
    <citation type="submission" date="2019-01" db="EMBL/GenBank/DDBJ databases">
        <title>A draft genome assembly of the solar-powered sea slug Elysia chlorotica.</title>
        <authorList>
            <person name="Cai H."/>
            <person name="Li Q."/>
            <person name="Fang X."/>
            <person name="Li J."/>
            <person name="Curtis N.E."/>
            <person name="Altenburger A."/>
            <person name="Shibata T."/>
            <person name="Feng M."/>
            <person name="Maeda T."/>
            <person name="Schwartz J.A."/>
            <person name="Shigenobu S."/>
            <person name="Lundholm N."/>
            <person name="Nishiyama T."/>
            <person name="Yang H."/>
            <person name="Hasebe M."/>
            <person name="Li S."/>
            <person name="Pierce S.K."/>
            <person name="Wang J."/>
        </authorList>
    </citation>
    <scope>NUCLEOTIDE SEQUENCE [LARGE SCALE GENOMIC DNA]</scope>
    <source>
        <strain evidence="2">EC2010</strain>
        <tissue evidence="2">Whole organism of an adult</tissue>
    </source>
</reference>
<dbReference type="EMBL" id="RQTK01001222">
    <property type="protein sequence ID" value="RUS71385.1"/>
    <property type="molecule type" value="Genomic_DNA"/>
</dbReference>
<proteinExistence type="predicted"/>
<gene>
    <name evidence="2" type="ORF">EGW08_020855</name>
</gene>
<keyword evidence="3" id="KW-1185">Reference proteome</keyword>
<comment type="caution">
    <text evidence="2">The sequence shown here is derived from an EMBL/GenBank/DDBJ whole genome shotgun (WGS) entry which is preliminary data.</text>
</comment>
<feature type="region of interest" description="Disordered" evidence="1">
    <location>
        <begin position="155"/>
        <end position="178"/>
    </location>
</feature>
<feature type="region of interest" description="Disordered" evidence="1">
    <location>
        <begin position="302"/>
        <end position="340"/>
    </location>
</feature>
<evidence type="ECO:0000256" key="1">
    <source>
        <dbReference type="SAM" id="MobiDB-lite"/>
    </source>
</evidence>
<feature type="compositionally biased region" description="Polar residues" evidence="1">
    <location>
        <begin position="155"/>
        <end position="167"/>
    </location>
</feature>
<protein>
    <submittedName>
        <fullName evidence="2">Uncharacterized protein</fullName>
    </submittedName>
</protein>
<evidence type="ECO:0000313" key="3">
    <source>
        <dbReference type="Proteomes" id="UP000271974"/>
    </source>
</evidence>
<name>A0A3S0Z7X1_ELYCH</name>
<accession>A0A3S0Z7X1</accession>
<organism evidence="2 3">
    <name type="scientific">Elysia chlorotica</name>
    <name type="common">Eastern emerald elysia</name>
    <name type="synonym">Sea slug</name>
    <dbReference type="NCBI Taxonomy" id="188477"/>
    <lineage>
        <taxon>Eukaryota</taxon>
        <taxon>Metazoa</taxon>
        <taxon>Spiralia</taxon>
        <taxon>Lophotrochozoa</taxon>
        <taxon>Mollusca</taxon>
        <taxon>Gastropoda</taxon>
        <taxon>Heterobranchia</taxon>
        <taxon>Euthyneura</taxon>
        <taxon>Panpulmonata</taxon>
        <taxon>Sacoglossa</taxon>
        <taxon>Placobranchoidea</taxon>
        <taxon>Plakobranchidae</taxon>
        <taxon>Elysia</taxon>
    </lineage>
</organism>
<sequence length="407" mass="45392">MRPKEAPSYSSSRVQRATRINSIEAARLEQTLQYLEKAKLHQCRLSNQDIRVISLSLDYIQMSSGHSKEAWRPPVVNKPMLSLVLSDDEDDSDRLDAHVKTEEDAEDDQTDTSPFFLYGERIWERKRRRIQRPMSAAPSSRRNGIMDNAISSLASDAGSSTMSQRPKSSPGKHQISLPTEIQCYPSHDVSLIEDGGSSGDHDATFITRGSGWATLRPNDFDDPSIVLSTGLSRASTPRGRVIPHQDWEDDTSHVTKKILKSQALAQKGRQQQSLYKAPGEMMTSSAARNVRGLARQIRVSASAAIPDQDQKTRSQGANGTGARLDFPPTRPSHHTQDDGYNRRATIGEIVNQRRPTLSAGAWKSHLGQTSEAPMSLAARRQKVLESKKELNENRNQWLTDRVKDFVA</sequence>
<dbReference type="AlphaFoldDB" id="A0A3S0Z7X1"/>
<feature type="non-terminal residue" evidence="2">
    <location>
        <position position="407"/>
    </location>
</feature>
<evidence type="ECO:0000313" key="2">
    <source>
        <dbReference type="EMBL" id="RUS71385.1"/>
    </source>
</evidence>